<dbReference type="InterPro" id="IPR001841">
    <property type="entry name" value="Znf_RING"/>
</dbReference>
<dbReference type="InterPro" id="IPR013083">
    <property type="entry name" value="Znf_RING/FYVE/PHD"/>
</dbReference>
<protein>
    <recommendedName>
        <fullName evidence="2">RING-type domain-containing protein</fullName>
    </recommendedName>
</protein>
<feature type="compositionally biased region" description="Acidic residues" evidence="1">
    <location>
        <begin position="1"/>
        <end position="14"/>
    </location>
</feature>
<dbReference type="EMBL" id="JABWDY010018981">
    <property type="protein sequence ID" value="KAF5194240.1"/>
    <property type="molecule type" value="Genomic_DNA"/>
</dbReference>
<feature type="region of interest" description="Disordered" evidence="1">
    <location>
        <begin position="1"/>
        <end position="21"/>
    </location>
</feature>
<organism evidence="3 4">
    <name type="scientific">Thalictrum thalictroides</name>
    <name type="common">Rue-anemone</name>
    <name type="synonym">Anemone thalictroides</name>
    <dbReference type="NCBI Taxonomy" id="46969"/>
    <lineage>
        <taxon>Eukaryota</taxon>
        <taxon>Viridiplantae</taxon>
        <taxon>Streptophyta</taxon>
        <taxon>Embryophyta</taxon>
        <taxon>Tracheophyta</taxon>
        <taxon>Spermatophyta</taxon>
        <taxon>Magnoliopsida</taxon>
        <taxon>Ranunculales</taxon>
        <taxon>Ranunculaceae</taxon>
        <taxon>Thalictroideae</taxon>
        <taxon>Thalictrum</taxon>
    </lineage>
</organism>
<evidence type="ECO:0000259" key="2">
    <source>
        <dbReference type="Pfam" id="PF17123"/>
    </source>
</evidence>
<dbReference type="Gene3D" id="3.30.40.10">
    <property type="entry name" value="Zinc/RING finger domain, C3HC4 (zinc finger)"/>
    <property type="match status" value="1"/>
</dbReference>
<evidence type="ECO:0000256" key="1">
    <source>
        <dbReference type="SAM" id="MobiDB-lite"/>
    </source>
</evidence>
<accession>A0A7J6WCB9</accession>
<evidence type="ECO:0000313" key="4">
    <source>
        <dbReference type="Proteomes" id="UP000554482"/>
    </source>
</evidence>
<proteinExistence type="predicted"/>
<dbReference type="SUPFAM" id="SSF57850">
    <property type="entry name" value="RING/U-box"/>
    <property type="match status" value="1"/>
</dbReference>
<dbReference type="OrthoDB" id="8062037at2759"/>
<dbReference type="Pfam" id="PF17123">
    <property type="entry name" value="zf-RING_11"/>
    <property type="match status" value="1"/>
</dbReference>
<gene>
    <name evidence="3" type="ORF">FRX31_016173</name>
</gene>
<comment type="caution">
    <text evidence="3">The sequence shown here is derived from an EMBL/GenBank/DDBJ whole genome shotgun (WGS) entry which is preliminary data.</text>
</comment>
<feature type="domain" description="RING-type" evidence="2">
    <location>
        <begin position="153"/>
        <end position="177"/>
    </location>
</feature>
<reference evidence="3 4" key="1">
    <citation type="submission" date="2020-06" db="EMBL/GenBank/DDBJ databases">
        <title>Transcriptomic and genomic resources for Thalictrum thalictroides and T. hernandezii: Facilitating candidate gene discovery in an emerging model plant lineage.</title>
        <authorList>
            <person name="Arias T."/>
            <person name="Riano-Pachon D.M."/>
            <person name="Di Stilio V.S."/>
        </authorList>
    </citation>
    <scope>NUCLEOTIDE SEQUENCE [LARGE SCALE GENOMIC DNA]</scope>
    <source>
        <strain evidence="4">cv. WT478/WT964</strain>
        <tissue evidence="3">Leaves</tissue>
    </source>
</reference>
<dbReference type="Proteomes" id="UP000554482">
    <property type="component" value="Unassembled WGS sequence"/>
</dbReference>
<evidence type="ECO:0000313" key="3">
    <source>
        <dbReference type="EMBL" id="KAF5194240.1"/>
    </source>
</evidence>
<keyword evidence="4" id="KW-1185">Reference proteome</keyword>
<name>A0A7J6WCB9_THATH</name>
<sequence>MPALTSDDDEENDDPVLQGVENSTNISGFSVQFQELLTLNYRWQCLLKEHLGMLVSTKVICQPFSVIINPDISTFVHHEAKNILMKEDKPKNIKIVIQIGVTTTVHCDEEEFMRQVENDTMDINTFGCGVLAPSSIEALETTKIENEDDLKRNCGICMDEFLINDMVKVMPCSHVFH</sequence>
<dbReference type="AlphaFoldDB" id="A0A7J6WCB9"/>